<proteinExistence type="predicted"/>
<accession>A0ACC3CJN7</accession>
<comment type="caution">
    <text evidence="1">The sequence shown here is derived from an EMBL/GenBank/DDBJ whole genome shotgun (WGS) entry which is preliminary data.</text>
</comment>
<evidence type="ECO:0000313" key="1">
    <source>
        <dbReference type="EMBL" id="KAK1870048.1"/>
    </source>
</evidence>
<dbReference type="EMBL" id="CM020620">
    <property type="protein sequence ID" value="KAK1870048.1"/>
    <property type="molecule type" value="Genomic_DNA"/>
</dbReference>
<organism evidence="1 2">
    <name type="scientific">Pyropia yezoensis</name>
    <name type="common">Susabi-nori</name>
    <name type="synonym">Porphyra yezoensis</name>
    <dbReference type="NCBI Taxonomy" id="2788"/>
    <lineage>
        <taxon>Eukaryota</taxon>
        <taxon>Rhodophyta</taxon>
        <taxon>Bangiophyceae</taxon>
        <taxon>Bangiales</taxon>
        <taxon>Bangiaceae</taxon>
        <taxon>Pyropia</taxon>
    </lineage>
</organism>
<evidence type="ECO:0000313" key="2">
    <source>
        <dbReference type="Proteomes" id="UP000798662"/>
    </source>
</evidence>
<sequence length="134" mass="13134">MGARAVAACSCPSPPPPPVGATTPPPAPAAPPARPPARPPAAAPSATPPPVRVYWTRETAVRVPWPSQATCQAGCQLTQPPPAPCPRKRNSEGAGGGGGRIVSGETQSVGGCHRLPSVGTAATARRAAVGSGAA</sequence>
<name>A0ACC3CJN7_PYRYE</name>
<protein>
    <submittedName>
        <fullName evidence="1">Uncharacterized protein</fullName>
    </submittedName>
</protein>
<dbReference type="Proteomes" id="UP000798662">
    <property type="component" value="Chromosome 3"/>
</dbReference>
<gene>
    <name evidence="1" type="ORF">I4F81_012511</name>
</gene>
<reference evidence="1" key="1">
    <citation type="submission" date="2019-11" db="EMBL/GenBank/DDBJ databases">
        <title>Nori genome reveals adaptations in red seaweeds to the harsh intertidal environment.</title>
        <authorList>
            <person name="Wang D."/>
            <person name="Mao Y."/>
        </authorList>
    </citation>
    <scope>NUCLEOTIDE SEQUENCE</scope>
    <source>
        <tissue evidence="1">Gametophyte</tissue>
    </source>
</reference>
<keyword evidence="2" id="KW-1185">Reference proteome</keyword>